<evidence type="ECO:0000256" key="1">
    <source>
        <dbReference type="SAM" id="MobiDB-lite"/>
    </source>
</evidence>
<evidence type="ECO:0000313" key="2">
    <source>
        <dbReference type="EMBL" id="KAF6793044.1"/>
    </source>
</evidence>
<reference evidence="2 3" key="1">
    <citation type="journal article" date="2020" name="Phytopathology">
        <title>Genome Sequence Resources of Colletotrichum truncatum, C. plurivorum, C. musicola, and C. sojae: Four Species Pathogenic to Soybean (Glycine max).</title>
        <authorList>
            <person name="Rogerio F."/>
            <person name="Boufleur T.R."/>
            <person name="Ciampi-Guillardi M."/>
            <person name="Sukno S.A."/>
            <person name="Thon M.R."/>
            <person name="Massola Junior N.S."/>
            <person name="Baroncelli R."/>
        </authorList>
    </citation>
    <scope>NUCLEOTIDE SEQUENCE [LARGE SCALE GENOMIC DNA]</scope>
    <source>
        <strain evidence="2 3">LFN0009</strain>
    </source>
</reference>
<comment type="caution">
    <text evidence="2">The sequence shown here is derived from an EMBL/GenBank/DDBJ whole genome shotgun (WGS) entry which is preliminary data.</text>
</comment>
<dbReference type="EMBL" id="WIGN01000441">
    <property type="protein sequence ID" value="KAF6793044.1"/>
    <property type="molecule type" value="Genomic_DNA"/>
</dbReference>
<feature type="region of interest" description="Disordered" evidence="1">
    <location>
        <begin position="196"/>
        <end position="216"/>
    </location>
</feature>
<proteinExistence type="predicted"/>
<dbReference type="AlphaFoldDB" id="A0A8H6MKF5"/>
<name>A0A8H6MKF5_9PEZI</name>
<evidence type="ECO:0000313" key="3">
    <source>
        <dbReference type="Proteomes" id="UP000652219"/>
    </source>
</evidence>
<keyword evidence="3" id="KW-1185">Reference proteome</keyword>
<protein>
    <submittedName>
        <fullName evidence="2">Uncharacterized protein</fullName>
    </submittedName>
</protein>
<gene>
    <name evidence="2" type="ORF">CSOJ01_14013</name>
</gene>
<dbReference type="Proteomes" id="UP000652219">
    <property type="component" value="Unassembled WGS sequence"/>
</dbReference>
<accession>A0A8H6MKF5</accession>
<organism evidence="2 3">
    <name type="scientific">Colletotrichum sojae</name>
    <dbReference type="NCBI Taxonomy" id="2175907"/>
    <lineage>
        <taxon>Eukaryota</taxon>
        <taxon>Fungi</taxon>
        <taxon>Dikarya</taxon>
        <taxon>Ascomycota</taxon>
        <taxon>Pezizomycotina</taxon>
        <taxon>Sordariomycetes</taxon>
        <taxon>Hypocreomycetidae</taxon>
        <taxon>Glomerellales</taxon>
        <taxon>Glomerellaceae</taxon>
        <taxon>Colletotrichum</taxon>
        <taxon>Colletotrichum orchidearum species complex</taxon>
    </lineage>
</organism>
<sequence length="216" mass="24222">MGVKIDLIALTGRCSVFGAPPNEASTTRLALVSRQSRAPDDPFNEAENCGHDVEKENKDDIWWKSGAGLLLDTVINSKTESGGYEDWVQELDRFVWEKKQSDAWDCTSFPGKCGSPTDCLEFHRLKERGTEYWTFKSVSGAHKLMCRWYAAFESQTIATNIELDTIISDFSGKVNDLTDVYAKMAGICQFLLSTSEPSPEKKRHKPAYMKSKNTSS</sequence>